<protein>
    <submittedName>
        <fullName evidence="2">Amidohydrolase</fullName>
    </submittedName>
</protein>
<gene>
    <name evidence="2" type="ORF">EKO23_21795</name>
</gene>
<organism evidence="2 3">
    <name type="scientific">Nocardioides guangzhouensis</name>
    <dbReference type="NCBI Taxonomy" id="2497878"/>
    <lineage>
        <taxon>Bacteria</taxon>
        <taxon>Bacillati</taxon>
        <taxon>Actinomycetota</taxon>
        <taxon>Actinomycetes</taxon>
        <taxon>Propionibacteriales</taxon>
        <taxon>Nocardioidaceae</taxon>
        <taxon>Nocardioides</taxon>
    </lineage>
</organism>
<dbReference type="PANTHER" id="PTHR22642:SF2">
    <property type="entry name" value="PROTEIN LONG AFTER FAR-RED 3"/>
    <property type="match status" value="1"/>
</dbReference>
<evidence type="ECO:0000313" key="2">
    <source>
        <dbReference type="EMBL" id="RYP82447.1"/>
    </source>
</evidence>
<keyword evidence="3" id="KW-1185">Reference proteome</keyword>
<name>A0A4Q4Z408_9ACTN</name>
<dbReference type="InterPro" id="IPR013108">
    <property type="entry name" value="Amidohydro_3"/>
</dbReference>
<dbReference type="SUPFAM" id="SSF51338">
    <property type="entry name" value="Composite domain of metallo-dependent hydrolases"/>
    <property type="match status" value="1"/>
</dbReference>
<accession>A0A4Q4Z408</accession>
<dbReference type="OrthoDB" id="3238066at2"/>
<dbReference type="EMBL" id="SDKM01000047">
    <property type="protein sequence ID" value="RYP82447.1"/>
    <property type="molecule type" value="Genomic_DNA"/>
</dbReference>
<dbReference type="Gene3D" id="3.10.310.70">
    <property type="match status" value="1"/>
</dbReference>
<evidence type="ECO:0000259" key="1">
    <source>
        <dbReference type="Pfam" id="PF07969"/>
    </source>
</evidence>
<dbReference type="Gene3D" id="2.30.40.10">
    <property type="entry name" value="Urease, subunit C, domain 1"/>
    <property type="match status" value="1"/>
</dbReference>
<sequence>MQTLIRNARLVPVAGVPVPTDQPVDLRIVSGQVTEVADRLVPTLADEVFDAAGRWAIPGLWDHHVHMTQWADLATRLDLSGTTSAEEAVARVARHVATLDPADASVVSGYGHRTGAWTRLPTVADLDAVSGRHPVVLISGDAHHGWLNSAALALLGVPPRQATLDENDWFPVFARLGELPGAGQAQRLAIREAVRAAAAVGVVGVTDLEFGGAYRDWPERFDQGVDSLRVRAATYADGLDEVLAAGWRTGDPLGETGGLVTMGPLKIISDGSLNTRTAYCCTPYAESELLEFPHGRLNNTPDELADLFTRARTHGLEMAVHAIGDKALTIALDTFEATGARGGIEHAQLVDLADLPRMARLGVRASVQPAHLLDDRDVTDRCWPDRSDRCFAFRPMLAAGVDVRLGSDAPVAPLDPWLAMAAAVHRTADHRDPWHPEHALTAAEALATSTDGQATLRPGSRGDVVLVDDDPLASYDGSAATAAHLRRTGVAATFVDGRPTHLAL</sequence>
<dbReference type="InterPro" id="IPR032466">
    <property type="entry name" value="Metal_Hydrolase"/>
</dbReference>
<dbReference type="InterPro" id="IPR011059">
    <property type="entry name" value="Metal-dep_hydrolase_composite"/>
</dbReference>
<dbReference type="Proteomes" id="UP000295198">
    <property type="component" value="Unassembled WGS sequence"/>
</dbReference>
<dbReference type="GO" id="GO:0016810">
    <property type="term" value="F:hydrolase activity, acting on carbon-nitrogen (but not peptide) bonds"/>
    <property type="evidence" value="ECO:0007669"/>
    <property type="project" value="InterPro"/>
</dbReference>
<dbReference type="SUPFAM" id="SSF51556">
    <property type="entry name" value="Metallo-dependent hydrolases"/>
    <property type="match status" value="1"/>
</dbReference>
<proteinExistence type="predicted"/>
<dbReference type="AlphaFoldDB" id="A0A4Q4Z408"/>
<dbReference type="Pfam" id="PF07969">
    <property type="entry name" value="Amidohydro_3"/>
    <property type="match status" value="1"/>
</dbReference>
<dbReference type="Gene3D" id="3.20.20.140">
    <property type="entry name" value="Metal-dependent hydrolases"/>
    <property type="match status" value="1"/>
</dbReference>
<comment type="caution">
    <text evidence="2">The sequence shown here is derived from an EMBL/GenBank/DDBJ whole genome shotgun (WGS) entry which is preliminary data.</text>
</comment>
<dbReference type="PANTHER" id="PTHR22642">
    <property type="entry name" value="IMIDAZOLONEPROPIONASE"/>
    <property type="match status" value="1"/>
</dbReference>
<reference evidence="2 3" key="1">
    <citation type="submission" date="2019-01" db="EMBL/GenBank/DDBJ databases">
        <title>Nocardioides guangzhouensis sp. nov., an actinobacterium isolated from soil.</title>
        <authorList>
            <person name="Fu Y."/>
            <person name="Cai Y."/>
            <person name="Lin Z."/>
            <person name="Chen P."/>
        </authorList>
    </citation>
    <scope>NUCLEOTIDE SEQUENCE [LARGE SCALE GENOMIC DNA]</scope>
    <source>
        <strain evidence="2 3">130</strain>
    </source>
</reference>
<feature type="domain" description="Amidohydrolase 3" evidence="1">
    <location>
        <begin position="47"/>
        <end position="500"/>
    </location>
</feature>
<evidence type="ECO:0000313" key="3">
    <source>
        <dbReference type="Proteomes" id="UP000295198"/>
    </source>
</evidence>
<keyword evidence="2" id="KW-0378">Hydrolase</keyword>